<gene>
    <name evidence="1" type="ORF">GCM10007972_27370</name>
</gene>
<evidence type="ECO:0008006" key="3">
    <source>
        <dbReference type="Google" id="ProtNLM"/>
    </source>
</evidence>
<evidence type="ECO:0000313" key="1">
    <source>
        <dbReference type="EMBL" id="GGO17344.1"/>
    </source>
</evidence>
<sequence>MAPRRKRYREGIDQNLAEELAALPGLPLNDLKRWWQDCYGSPPPSRLGRALTVRAIAYRLQDQAFGGLSPMTRRQLARAAEQISAGRPLSAPPTAIKPGTRLLREWQGVTHEVIVLEDGIQYRGETWASLSAVARAITGTRWSGPLFFGLKGRRR</sequence>
<protein>
    <recommendedName>
        <fullName evidence="3">DUF2924 domain-containing protein</fullName>
    </recommendedName>
</protein>
<evidence type="ECO:0000313" key="2">
    <source>
        <dbReference type="Proteomes" id="UP000602381"/>
    </source>
</evidence>
<keyword evidence="2" id="KW-1185">Reference proteome</keyword>
<dbReference type="Pfam" id="PF11149">
    <property type="entry name" value="DUF2924"/>
    <property type="match status" value="1"/>
</dbReference>
<accession>A0ABQ2LGP1</accession>
<dbReference type="InterPro" id="IPR021322">
    <property type="entry name" value="DUF2924"/>
</dbReference>
<name>A0ABQ2LGP1_9PROT</name>
<dbReference type="RefSeq" id="WP_150006355.1">
    <property type="nucleotide sequence ID" value="NZ_BMOV01000015.1"/>
</dbReference>
<reference evidence="2" key="1">
    <citation type="journal article" date="2019" name="Int. J. Syst. Evol. Microbiol.">
        <title>The Global Catalogue of Microorganisms (GCM) 10K type strain sequencing project: providing services to taxonomists for standard genome sequencing and annotation.</title>
        <authorList>
            <consortium name="The Broad Institute Genomics Platform"/>
            <consortium name="The Broad Institute Genome Sequencing Center for Infectious Disease"/>
            <person name="Wu L."/>
            <person name="Ma J."/>
        </authorList>
    </citation>
    <scope>NUCLEOTIDE SEQUENCE [LARGE SCALE GENOMIC DNA]</scope>
    <source>
        <strain evidence="2">JCM 17843</strain>
    </source>
</reference>
<comment type="caution">
    <text evidence="1">The sequence shown here is derived from an EMBL/GenBank/DDBJ whole genome shotgun (WGS) entry which is preliminary data.</text>
</comment>
<dbReference type="Proteomes" id="UP000602381">
    <property type="component" value="Unassembled WGS sequence"/>
</dbReference>
<dbReference type="EMBL" id="BMOV01000015">
    <property type="protein sequence ID" value="GGO17344.1"/>
    <property type="molecule type" value="Genomic_DNA"/>
</dbReference>
<organism evidence="1 2">
    <name type="scientific">Iodidimonas muriae</name>
    <dbReference type="NCBI Taxonomy" id="261467"/>
    <lineage>
        <taxon>Bacteria</taxon>
        <taxon>Pseudomonadati</taxon>
        <taxon>Pseudomonadota</taxon>
        <taxon>Alphaproteobacteria</taxon>
        <taxon>Iodidimonadales</taxon>
        <taxon>Iodidimonadaceae</taxon>
        <taxon>Iodidimonas</taxon>
    </lineage>
</organism>
<proteinExistence type="predicted"/>